<dbReference type="InterPro" id="IPR036249">
    <property type="entry name" value="Thioredoxin-like_sf"/>
</dbReference>
<dbReference type="Proteomes" id="UP000886881">
    <property type="component" value="Unassembled WGS sequence"/>
</dbReference>
<dbReference type="CDD" id="cd02966">
    <property type="entry name" value="TlpA_like_family"/>
    <property type="match status" value="1"/>
</dbReference>
<dbReference type="PANTHER" id="PTHR42852:SF17">
    <property type="entry name" value="THIOREDOXIN-LIKE PROTEIN HI_1115"/>
    <property type="match status" value="1"/>
</dbReference>
<evidence type="ECO:0000256" key="1">
    <source>
        <dbReference type="SAM" id="SignalP"/>
    </source>
</evidence>
<feature type="signal peptide" evidence="1">
    <location>
        <begin position="1"/>
        <end position="20"/>
    </location>
</feature>
<feature type="domain" description="Thioredoxin" evidence="2">
    <location>
        <begin position="18"/>
        <end position="163"/>
    </location>
</feature>
<dbReference type="Pfam" id="PF00578">
    <property type="entry name" value="AhpC-TSA"/>
    <property type="match status" value="1"/>
</dbReference>
<dbReference type="InterPro" id="IPR013766">
    <property type="entry name" value="Thioredoxin_domain"/>
</dbReference>
<feature type="chain" id="PRO_5038405338" evidence="1">
    <location>
        <begin position="21"/>
        <end position="163"/>
    </location>
</feature>
<evidence type="ECO:0000259" key="2">
    <source>
        <dbReference type="PROSITE" id="PS51352"/>
    </source>
</evidence>
<dbReference type="EMBL" id="DVLC01000113">
    <property type="protein sequence ID" value="HIT47409.1"/>
    <property type="molecule type" value="Genomic_DNA"/>
</dbReference>
<dbReference type="SUPFAM" id="SSF52833">
    <property type="entry name" value="Thioredoxin-like"/>
    <property type="match status" value="1"/>
</dbReference>
<proteinExistence type="predicted"/>
<dbReference type="AlphaFoldDB" id="A0A9D1KIL7"/>
<dbReference type="Gene3D" id="3.40.30.10">
    <property type="entry name" value="Glutaredoxin"/>
    <property type="match status" value="1"/>
</dbReference>
<sequence length="163" mass="17991">MKNKLILTAALCLLPILGIAQNTLPDVEVKNLDGQTCSIQTILDGSPVILSFWSTTCHACLQELGAMNDAYVDWIEEADFKIVAVARDDARSSSKVAPMVNGRGWSDFSFYLDENGDLSRAMNVQTEPTTFVLDKDGNIVFTHLGYTPGSEEELFDKILELQE</sequence>
<protein>
    <submittedName>
        <fullName evidence="3">TlpA family protein disulfide reductase</fullName>
    </submittedName>
</protein>
<evidence type="ECO:0000313" key="3">
    <source>
        <dbReference type="EMBL" id="HIT47409.1"/>
    </source>
</evidence>
<comment type="caution">
    <text evidence="3">The sequence shown here is derived from an EMBL/GenBank/DDBJ whole genome shotgun (WGS) entry which is preliminary data.</text>
</comment>
<dbReference type="InterPro" id="IPR000866">
    <property type="entry name" value="AhpC/TSA"/>
</dbReference>
<reference evidence="3" key="2">
    <citation type="journal article" date="2021" name="PeerJ">
        <title>Extensive microbial diversity within the chicken gut microbiome revealed by metagenomics and culture.</title>
        <authorList>
            <person name="Gilroy R."/>
            <person name="Ravi A."/>
            <person name="Getino M."/>
            <person name="Pursley I."/>
            <person name="Horton D.L."/>
            <person name="Alikhan N.F."/>
            <person name="Baker D."/>
            <person name="Gharbi K."/>
            <person name="Hall N."/>
            <person name="Watson M."/>
            <person name="Adriaenssens E.M."/>
            <person name="Foster-Nyarko E."/>
            <person name="Jarju S."/>
            <person name="Secka A."/>
            <person name="Antonio M."/>
            <person name="Oren A."/>
            <person name="Chaudhuri R.R."/>
            <person name="La Ragione R."/>
            <person name="Hildebrand F."/>
            <person name="Pallen M.J."/>
        </authorList>
    </citation>
    <scope>NUCLEOTIDE SEQUENCE</scope>
    <source>
        <strain evidence="3">ChiHecec2B26-709</strain>
    </source>
</reference>
<accession>A0A9D1KIL7</accession>
<dbReference type="GO" id="GO:0016491">
    <property type="term" value="F:oxidoreductase activity"/>
    <property type="evidence" value="ECO:0007669"/>
    <property type="project" value="InterPro"/>
</dbReference>
<dbReference type="PANTHER" id="PTHR42852">
    <property type="entry name" value="THIOL:DISULFIDE INTERCHANGE PROTEIN DSBE"/>
    <property type="match status" value="1"/>
</dbReference>
<reference evidence="3" key="1">
    <citation type="submission" date="2020-10" db="EMBL/GenBank/DDBJ databases">
        <authorList>
            <person name="Gilroy R."/>
        </authorList>
    </citation>
    <scope>NUCLEOTIDE SEQUENCE</scope>
    <source>
        <strain evidence="3">ChiHecec2B26-709</strain>
    </source>
</reference>
<dbReference type="GO" id="GO:0016209">
    <property type="term" value="F:antioxidant activity"/>
    <property type="evidence" value="ECO:0007669"/>
    <property type="project" value="InterPro"/>
</dbReference>
<name>A0A9D1KIL7_9BACT</name>
<organism evidence="3 4">
    <name type="scientific">Candidatus Cryptobacteroides merdipullorum</name>
    <dbReference type="NCBI Taxonomy" id="2840771"/>
    <lineage>
        <taxon>Bacteria</taxon>
        <taxon>Pseudomonadati</taxon>
        <taxon>Bacteroidota</taxon>
        <taxon>Bacteroidia</taxon>
        <taxon>Bacteroidales</taxon>
        <taxon>Candidatus Cryptobacteroides</taxon>
    </lineage>
</organism>
<gene>
    <name evidence="3" type="ORF">IAC35_06090</name>
</gene>
<dbReference type="PROSITE" id="PS51352">
    <property type="entry name" value="THIOREDOXIN_2"/>
    <property type="match status" value="1"/>
</dbReference>
<keyword evidence="1" id="KW-0732">Signal</keyword>
<evidence type="ECO:0000313" key="4">
    <source>
        <dbReference type="Proteomes" id="UP000886881"/>
    </source>
</evidence>
<dbReference type="InterPro" id="IPR050553">
    <property type="entry name" value="Thioredoxin_ResA/DsbE_sf"/>
</dbReference>